<accession>A0A4Y2HVA5</accession>
<dbReference type="Proteomes" id="UP000499080">
    <property type="component" value="Unassembled WGS sequence"/>
</dbReference>
<proteinExistence type="predicted"/>
<evidence type="ECO:0000313" key="1">
    <source>
        <dbReference type="EMBL" id="GBM69361.1"/>
    </source>
</evidence>
<reference evidence="1 2" key="1">
    <citation type="journal article" date="2019" name="Sci. Rep.">
        <title>Orb-weaving spider Araneus ventricosus genome elucidates the spidroin gene catalogue.</title>
        <authorList>
            <person name="Kono N."/>
            <person name="Nakamura H."/>
            <person name="Ohtoshi R."/>
            <person name="Moran D.A.P."/>
            <person name="Shinohara A."/>
            <person name="Yoshida Y."/>
            <person name="Fujiwara M."/>
            <person name="Mori M."/>
            <person name="Tomita M."/>
            <person name="Arakawa K."/>
        </authorList>
    </citation>
    <scope>NUCLEOTIDE SEQUENCE [LARGE SCALE GENOMIC DNA]</scope>
</reference>
<protein>
    <submittedName>
        <fullName evidence="1">Uncharacterized protein</fullName>
    </submittedName>
</protein>
<name>A0A4Y2HVA5_ARAVE</name>
<keyword evidence="2" id="KW-1185">Reference proteome</keyword>
<evidence type="ECO:0000313" key="2">
    <source>
        <dbReference type="Proteomes" id="UP000499080"/>
    </source>
</evidence>
<gene>
    <name evidence="1" type="ORF">AVEN_272179_1</name>
</gene>
<organism evidence="1 2">
    <name type="scientific">Araneus ventricosus</name>
    <name type="common">Orbweaver spider</name>
    <name type="synonym">Epeira ventricosa</name>
    <dbReference type="NCBI Taxonomy" id="182803"/>
    <lineage>
        <taxon>Eukaryota</taxon>
        <taxon>Metazoa</taxon>
        <taxon>Ecdysozoa</taxon>
        <taxon>Arthropoda</taxon>
        <taxon>Chelicerata</taxon>
        <taxon>Arachnida</taxon>
        <taxon>Araneae</taxon>
        <taxon>Araneomorphae</taxon>
        <taxon>Entelegynae</taxon>
        <taxon>Araneoidea</taxon>
        <taxon>Araneidae</taxon>
        <taxon>Araneus</taxon>
    </lineage>
</organism>
<dbReference type="EMBL" id="BGPR01002191">
    <property type="protein sequence ID" value="GBM69361.1"/>
    <property type="molecule type" value="Genomic_DNA"/>
</dbReference>
<comment type="caution">
    <text evidence="1">The sequence shown here is derived from an EMBL/GenBank/DDBJ whole genome shotgun (WGS) entry which is preliminary data.</text>
</comment>
<sequence>MGRQGGVIRTPVKELACKVILIFSKGMACSCLRRDLVLKGVLTRSWVTATAFPGCRKKESGGKEMRMWLLTGSELELWLGV</sequence>
<dbReference type="AlphaFoldDB" id="A0A4Y2HVA5"/>